<feature type="domain" description="Cadherin" evidence="9">
    <location>
        <begin position="104"/>
        <end position="206"/>
    </location>
</feature>
<dbReference type="AlphaFoldDB" id="A0A7J5XMU4"/>
<accession>A0A7J5XMU4</accession>
<proteinExistence type="predicted"/>
<keyword evidence="7" id="KW-0325">Glycoprotein</keyword>
<reference evidence="10 11" key="1">
    <citation type="submission" date="2020-03" db="EMBL/GenBank/DDBJ databases">
        <title>Dissostichus mawsoni Genome sequencing and assembly.</title>
        <authorList>
            <person name="Park H."/>
        </authorList>
    </citation>
    <scope>NUCLEOTIDE SEQUENCE [LARGE SCALE GENOMIC DNA]</scope>
    <source>
        <strain evidence="10">DM0001</strain>
        <tissue evidence="10">Muscle</tissue>
    </source>
</reference>
<comment type="subcellular location">
    <subcellularLocation>
        <location evidence="1">Membrane</location>
        <topology evidence="1">Single-pass membrane protein</topology>
    </subcellularLocation>
</comment>
<dbReference type="PANTHER" id="PTHR24028">
    <property type="entry name" value="CADHERIN-87A"/>
    <property type="match status" value="1"/>
</dbReference>
<evidence type="ECO:0000256" key="1">
    <source>
        <dbReference type="ARBA" id="ARBA00004167"/>
    </source>
</evidence>
<keyword evidence="4 8" id="KW-0106">Calcium</keyword>
<dbReference type="FunFam" id="2.60.40.60:FF:000094">
    <property type="entry name" value="protocadherin gamma-C4 isoform X2"/>
    <property type="match status" value="1"/>
</dbReference>
<evidence type="ECO:0000256" key="6">
    <source>
        <dbReference type="ARBA" id="ARBA00023136"/>
    </source>
</evidence>
<organism evidence="10 11">
    <name type="scientific">Dissostichus mawsoni</name>
    <name type="common">Antarctic cod</name>
    <dbReference type="NCBI Taxonomy" id="36200"/>
    <lineage>
        <taxon>Eukaryota</taxon>
        <taxon>Metazoa</taxon>
        <taxon>Chordata</taxon>
        <taxon>Craniata</taxon>
        <taxon>Vertebrata</taxon>
        <taxon>Euteleostomi</taxon>
        <taxon>Actinopterygii</taxon>
        <taxon>Neopterygii</taxon>
        <taxon>Teleostei</taxon>
        <taxon>Neoteleostei</taxon>
        <taxon>Acanthomorphata</taxon>
        <taxon>Eupercaria</taxon>
        <taxon>Perciformes</taxon>
        <taxon>Notothenioidei</taxon>
        <taxon>Nototheniidae</taxon>
        <taxon>Dissostichus</taxon>
    </lineage>
</organism>
<keyword evidence="11" id="KW-1185">Reference proteome</keyword>
<dbReference type="InterPro" id="IPR015919">
    <property type="entry name" value="Cadherin-like_sf"/>
</dbReference>
<evidence type="ECO:0000256" key="8">
    <source>
        <dbReference type="PROSITE-ProRule" id="PRU00043"/>
    </source>
</evidence>
<dbReference type="EMBL" id="JAAKFY010000022">
    <property type="protein sequence ID" value="KAF3838402.1"/>
    <property type="molecule type" value="Genomic_DNA"/>
</dbReference>
<keyword evidence="6" id="KW-0472">Membrane</keyword>
<dbReference type="CDD" id="cd11304">
    <property type="entry name" value="Cadherin_repeat"/>
    <property type="match status" value="2"/>
</dbReference>
<dbReference type="GO" id="GO:0009653">
    <property type="term" value="P:anatomical structure morphogenesis"/>
    <property type="evidence" value="ECO:0007669"/>
    <property type="project" value="UniProtKB-ARBA"/>
</dbReference>
<dbReference type="InterPro" id="IPR020894">
    <property type="entry name" value="Cadherin_CS"/>
</dbReference>
<dbReference type="GO" id="GO:0005886">
    <property type="term" value="C:plasma membrane"/>
    <property type="evidence" value="ECO:0007669"/>
    <property type="project" value="InterPro"/>
</dbReference>
<dbReference type="Pfam" id="PF00028">
    <property type="entry name" value="Cadherin"/>
    <property type="match status" value="2"/>
</dbReference>
<evidence type="ECO:0000313" key="10">
    <source>
        <dbReference type="EMBL" id="KAF3838402.1"/>
    </source>
</evidence>
<evidence type="ECO:0000256" key="7">
    <source>
        <dbReference type="ARBA" id="ARBA00023180"/>
    </source>
</evidence>
<dbReference type="OrthoDB" id="6252479at2759"/>
<evidence type="ECO:0000256" key="2">
    <source>
        <dbReference type="ARBA" id="ARBA00022692"/>
    </source>
</evidence>
<sequence length="211" mass="23102">MSTSSTISEDVKPGTVLTMMNVQDPDSDENGKVHCALDENVHFAMTSASNNFFTLVTESDLDREIASQYNITVTCSDEGVPSLSSSVTLTLQISDVNDNAPVFDSSSYEGYIVENNTPGLSIFTVRARDADWNQKARVSYILEDSSVNGVPVPLIALFDYEQIKDFHFRVKAQDGGSPPLSSNVIVKILIKDQNDTLLRSLPSPDWWLSGG</sequence>
<dbReference type="SUPFAM" id="SSF49313">
    <property type="entry name" value="Cadherin-like"/>
    <property type="match status" value="2"/>
</dbReference>
<keyword evidence="3" id="KW-0677">Repeat</keyword>
<evidence type="ECO:0000313" key="11">
    <source>
        <dbReference type="Proteomes" id="UP000518266"/>
    </source>
</evidence>
<evidence type="ECO:0000256" key="5">
    <source>
        <dbReference type="ARBA" id="ARBA00022989"/>
    </source>
</evidence>
<dbReference type="GO" id="GO:0007156">
    <property type="term" value="P:homophilic cell adhesion via plasma membrane adhesion molecules"/>
    <property type="evidence" value="ECO:0007669"/>
    <property type="project" value="InterPro"/>
</dbReference>
<dbReference type="InterPro" id="IPR002126">
    <property type="entry name" value="Cadherin-like_dom"/>
</dbReference>
<feature type="domain" description="Cadherin" evidence="9">
    <location>
        <begin position="6"/>
        <end position="103"/>
    </location>
</feature>
<dbReference type="PROSITE" id="PS50268">
    <property type="entry name" value="CADHERIN_2"/>
    <property type="match status" value="2"/>
</dbReference>
<dbReference type="PRINTS" id="PR00205">
    <property type="entry name" value="CADHERIN"/>
</dbReference>
<dbReference type="FunFam" id="2.60.40.60:FF:000129">
    <property type="entry name" value="protocadherin alpha-C2 isoform X1"/>
    <property type="match status" value="1"/>
</dbReference>
<evidence type="ECO:0000256" key="3">
    <source>
        <dbReference type="ARBA" id="ARBA00022737"/>
    </source>
</evidence>
<dbReference type="PANTHER" id="PTHR24028:SF296">
    <property type="entry name" value="PROTOCADHERIN 1 GAMMA 11 PRECURSOR-RELATED"/>
    <property type="match status" value="1"/>
</dbReference>
<keyword evidence="5" id="KW-1133">Transmembrane helix</keyword>
<evidence type="ECO:0000256" key="4">
    <source>
        <dbReference type="ARBA" id="ARBA00022837"/>
    </source>
</evidence>
<name>A0A7J5XMU4_DISMA</name>
<comment type="caution">
    <text evidence="10">The sequence shown here is derived from an EMBL/GenBank/DDBJ whole genome shotgun (WGS) entry which is preliminary data.</text>
</comment>
<dbReference type="Proteomes" id="UP000518266">
    <property type="component" value="Unassembled WGS sequence"/>
</dbReference>
<dbReference type="GO" id="GO:0005509">
    <property type="term" value="F:calcium ion binding"/>
    <property type="evidence" value="ECO:0007669"/>
    <property type="project" value="UniProtKB-UniRule"/>
</dbReference>
<protein>
    <recommendedName>
        <fullName evidence="9">Cadherin domain-containing protein</fullName>
    </recommendedName>
</protein>
<dbReference type="Gene3D" id="2.60.40.60">
    <property type="entry name" value="Cadherins"/>
    <property type="match status" value="2"/>
</dbReference>
<dbReference type="SMART" id="SM00112">
    <property type="entry name" value="CA"/>
    <property type="match status" value="2"/>
</dbReference>
<gene>
    <name evidence="10" type="ORF">F7725_010170</name>
</gene>
<dbReference type="InterPro" id="IPR050174">
    <property type="entry name" value="Protocadherin/Cadherin-CA"/>
</dbReference>
<keyword evidence="2" id="KW-0812">Transmembrane</keyword>
<dbReference type="PROSITE" id="PS00232">
    <property type="entry name" value="CADHERIN_1"/>
    <property type="match status" value="1"/>
</dbReference>
<evidence type="ECO:0000259" key="9">
    <source>
        <dbReference type="PROSITE" id="PS50268"/>
    </source>
</evidence>